<feature type="region of interest" description="Disordered" evidence="6">
    <location>
        <begin position="42"/>
        <end position="63"/>
    </location>
</feature>
<dbReference type="AlphaFoldDB" id="G0AB67"/>
<dbReference type="STRING" id="1005048.CFU_1360"/>
<dbReference type="InterPro" id="IPR036709">
    <property type="entry name" value="Autotransporte_beta_dom_sf"/>
</dbReference>
<reference evidence="8 9" key="2">
    <citation type="journal article" date="2006" name="J. Microbiol. Methods">
        <title>Genomic flank-sequencing of plasposon insertion sites for rapid identification of functional genes.</title>
        <authorList>
            <person name="Leveau J.H."/>
            <person name="Gerards S."/>
            <person name="Fritsche K."/>
            <person name="Zondag G."/>
            <person name="van Veen J.A."/>
        </authorList>
    </citation>
    <scope>NUCLEOTIDE SEQUENCE [LARGE SCALE GENOMIC DNA]</scope>
    <source>
        <strain evidence="8 9">Ter331</strain>
    </source>
</reference>
<dbReference type="Gene3D" id="2.40.128.130">
    <property type="entry name" value="Autotransporter beta-domain"/>
    <property type="match status" value="1"/>
</dbReference>
<feature type="active site" description="Charge relay system" evidence="5">
    <location>
        <position position="101"/>
    </location>
</feature>
<dbReference type="InterPro" id="IPR034061">
    <property type="entry name" value="Peptidases_S8_Autotransporter"/>
</dbReference>
<dbReference type="PRINTS" id="PR00723">
    <property type="entry name" value="SUBTILISIN"/>
</dbReference>
<dbReference type="Proteomes" id="UP000008392">
    <property type="component" value="Chromosome"/>
</dbReference>
<evidence type="ECO:0000256" key="4">
    <source>
        <dbReference type="ARBA" id="ARBA00022825"/>
    </source>
</evidence>
<dbReference type="EMBL" id="CP002745">
    <property type="protein sequence ID" value="AEK61192.1"/>
    <property type="molecule type" value="Genomic_DNA"/>
</dbReference>
<dbReference type="SUPFAM" id="SSF52743">
    <property type="entry name" value="Subtilisin-like"/>
    <property type="match status" value="1"/>
</dbReference>
<dbReference type="GO" id="GO:0004252">
    <property type="term" value="F:serine-type endopeptidase activity"/>
    <property type="evidence" value="ECO:0007669"/>
    <property type="project" value="UniProtKB-UniRule"/>
</dbReference>
<proteinExistence type="inferred from homology"/>
<dbReference type="NCBIfam" id="TIGR02601">
    <property type="entry name" value="autotrns_rpt"/>
    <property type="match status" value="1"/>
</dbReference>
<dbReference type="InterPro" id="IPR015500">
    <property type="entry name" value="Peptidase_S8_subtilisin-rel"/>
</dbReference>
<feature type="active site" description="Charge relay system" evidence="5">
    <location>
        <position position="301"/>
    </location>
</feature>
<dbReference type="SUPFAM" id="SSF103515">
    <property type="entry name" value="Autotransporter"/>
    <property type="match status" value="1"/>
</dbReference>
<keyword evidence="2" id="KW-0732">Signal</keyword>
<evidence type="ECO:0000256" key="6">
    <source>
        <dbReference type="SAM" id="MobiDB-lite"/>
    </source>
</evidence>
<dbReference type="PANTHER" id="PTHR35037">
    <property type="entry name" value="C-TERMINAL REGION OF AIDA-LIKE PROTEIN"/>
    <property type="match status" value="1"/>
</dbReference>
<reference evidence="8 9" key="4">
    <citation type="journal article" date="2010" name="Environ. Microbiol.">
        <title>The bacterial genus Collimonas: mycophagy, weathering and other adaptive solutions to life in oligotrophic soil environments.</title>
        <authorList>
            <person name="Leveau J.H."/>
            <person name="Uroz S."/>
            <person name="de Boer W."/>
        </authorList>
    </citation>
    <scope>NUCLEOTIDE SEQUENCE [LARGE SCALE GENOMIC DNA]</scope>
    <source>
        <strain evidence="8 9">Ter331</strain>
    </source>
</reference>
<dbReference type="InterPro" id="IPR013425">
    <property type="entry name" value="Autotrns_rpt"/>
</dbReference>
<dbReference type="HOGENOM" id="CLU_005887_0_0_4"/>
<dbReference type="Pfam" id="PF03797">
    <property type="entry name" value="Autotransporter"/>
    <property type="match status" value="1"/>
</dbReference>
<name>G0AB67_COLFT</name>
<keyword evidence="4 5" id="KW-0720">Serine protease</keyword>
<dbReference type="GO" id="GO:0006508">
    <property type="term" value="P:proteolysis"/>
    <property type="evidence" value="ECO:0007669"/>
    <property type="project" value="UniProtKB-KW"/>
</dbReference>
<dbReference type="EC" id="3.4.21.-" evidence="8"/>
<feature type="domain" description="Autotransporter" evidence="7">
    <location>
        <begin position="671"/>
        <end position="952"/>
    </location>
</feature>
<dbReference type="PANTHER" id="PTHR35037:SF3">
    <property type="entry name" value="C-TERMINAL REGION OF AIDA-LIKE PROTEIN"/>
    <property type="match status" value="1"/>
</dbReference>
<evidence type="ECO:0000256" key="5">
    <source>
        <dbReference type="PROSITE-ProRule" id="PRU01240"/>
    </source>
</evidence>
<dbReference type="PROSITE" id="PS00138">
    <property type="entry name" value="SUBTILASE_SER"/>
    <property type="match status" value="1"/>
</dbReference>
<dbReference type="SMART" id="SM00869">
    <property type="entry name" value="Autotransporter"/>
    <property type="match status" value="1"/>
</dbReference>
<dbReference type="InterPro" id="IPR051551">
    <property type="entry name" value="Autotransporter_adhesion"/>
</dbReference>
<evidence type="ECO:0000259" key="7">
    <source>
        <dbReference type="PROSITE" id="PS51208"/>
    </source>
</evidence>
<keyword evidence="9" id="KW-1185">Reference proteome</keyword>
<organism evidence="8 9">
    <name type="scientific">Collimonas fungivorans (strain Ter331)</name>
    <dbReference type="NCBI Taxonomy" id="1005048"/>
    <lineage>
        <taxon>Bacteria</taxon>
        <taxon>Pseudomonadati</taxon>
        <taxon>Pseudomonadota</taxon>
        <taxon>Betaproteobacteria</taxon>
        <taxon>Burkholderiales</taxon>
        <taxon>Oxalobacteraceae</taxon>
        <taxon>Collimonas</taxon>
    </lineage>
</organism>
<keyword evidence="1 5" id="KW-0645">Protease</keyword>
<reference evidence="9" key="6">
    <citation type="submission" date="2011-05" db="EMBL/GenBank/DDBJ databases">
        <title>Complete sequence of Collimonas fungivorans Ter331.</title>
        <authorList>
            <person name="Leveau J.H."/>
        </authorList>
    </citation>
    <scope>NUCLEOTIDE SEQUENCE [LARGE SCALE GENOMIC DNA]</scope>
    <source>
        <strain evidence="9">Ter331</strain>
    </source>
</reference>
<dbReference type="eggNOG" id="COG1404">
    <property type="taxonomic scope" value="Bacteria"/>
</dbReference>
<evidence type="ECO:0000313" key="9">
    <source>
        <dbReference type="Proteomes" id="UP000008392"/>
    </source>
</evidence>
<dbReference type="PROSITE" id="PS51892">
    <property type="entry name" value="SUBTILASE"/>
    <property type="match status" value="1"/>
</dbReference>
<sequence length="952" mass="95945">MPQVIHSSRSMNRKHSRKHVSRFPLSVVSVAVLSTLAACGGGGGGSSNSDGVQPPVPTNAAPVTAAPSVTVPTLSSSDPSNANAAHARGITGAGVTVAVVDTDFNVSDPEFAGRLTKYVYASGGAGNSHGSEAAEALGGSSYGVAPAVNMLGAAVGTGGENVTLNASVYQDLFNKGARLFNQSNAFGSIATPGGSGPTFYNIYQPFVSKGSLFIWAAGNDGSAHPSLTAGLPALYPDLQKGWLAVVAVNAAGGAQGYSSSDTTPGVISSYSNRCGEAANWCLAAPGDFISATAGRRVYGTSFAAPAVTGAAALVQQSYPWMNADQIRQTILSTATSMGDTATYGWGLLNASKAANGPALFDTRLTLGGNFVASFDSASSTFANNIGGNAGLLKDGSGMLTLSGNNTYSGANEIAKGTLNVTGSVASAVTIDSAGVLSGDGGRIGGSVSNSGRLSNTGGGMTIAGNYTATASAVLANQFNSTLTVGGSATLGNSHLVATTPAGSSDPSGYVAQQVGVKGKVLTAASGVSGVFQDVSFEHDGTVFNPGTFLNATLAYTANEVDLSIARNDVKAVAAHAFAADPTRTNSAANVETGLKAADAMAASGNTGGNNSAFLNSAAALQRTADIAAAAQVLDSLSGQIYASSQALTFQQSQAINRDLSNRLALLGSPISSGAKAGLWASVIGATGKLGQSGYSSADTSTWGGQFGFDTHLDDKAIVGAALSYSESKASFDRFGGAANSQDAGLSLYGRYALSHDGIYVSGRAGIARVTSKINRNVILGSEVDSLSANHTDSMISAYAETGYVRQLSATSTLTPFAGISYDRLKRGAFTETGSPFGLTAGSSSYHQTASVLGLRGDAGFDWLGGHSNIQAYAAWQHGFNSGNLDFNAAFVGAPAAGFNVQGIGLARNSGWAGIGIITAVSRNWSWYGNYDAQFGKGGIVNNVFSVGARMAF</sequence>
<keyword evidence="3 5" id="KW-0378">Hydrolase</keyword>
<dbReference type="KEGG" id="cfu:CFU_1360"/>
<dbReference type="InterPro" id="IPR000209">
    <property type="entry name" value="Peptidase_S8/S53_dom"/>
</dbReference>
<dbReference type="InterPro" id="IPR006315">
    <property type="entry name" value="OM_autotransptr_brl_dom"/>
</dbReference>
<dbReference type="Pfam" id="PF00082">
    <property type="entry name" value="Peptidase_S8"/>
    <property type="match status" value="1"/>
</dbReference>
<gene>
    <name evidence="8" type="primary">pspB</name>
    <name evidence="8" type="ordered locus">CFU_1360</name>
</gene>
<protein>
    <submittedName>
        <fullName evidence="8">Serine protease</fullName>
        <ecNumber evidence="8">3.4.21.-</ecNumber>
    </submittedName>
</protein>
<reference evidence="8 9" key="5">
    <citation type="journal article" date="2011" name="ISME J.">
        <title>Dual transcriptional profiling of a bacterial/fungal confrontation: Collimonas fungivorans versus Aspergillus niger.</title>
        <authorList>
            <person name="Mela F."/>
            <person name="Fritsche K."/>
            <person name="de Boer W."/>
            <person name="van Veen J.A."/>
            <person name="de Graaff L.H."/>
            <person name="van den Berg M."/>
            <person name="Leveau J.H."/>
        </authorList>
    </citation>
    <scope>NUCLEOTIDE SEQUENCE [LARGE SCALE GENOMIC DNA]</scope>
    <source>
        <strain evidence="8 9">Ter331</strain>
    </source>
</reference>
<dbReference type="GO" id="GO:0019867">
    <property type="term" value="C:outer membrane"/>
    <property type="evidence" value="ECO:0007669"/>
    <property type="project" value="InterPro"/>
</dbReference>
<dbReference type="CDD" id="cd04848">
    <property type="entry name" value="Peptidases_S8_Autotransporter_serine_protease_like"/>
    <property type="match status" value="1"/>
</dbReference>
<dbReference type="InterPro" id="IPR036852">
    <property type="entry name" value="Peptidase_S8/S53_dom_sf"/>
</dbReference>
<dbReference type="eggNOG" id="COG4625">
    <property type="taxonomic scope" value="Bacteria"/>
</dbReference>
<dbReference type="InterPro" id="IPR005546">
    <property type="entry name" value="Autotransporte_beta"/>
</dbReference>
<accession>G0AB67</accession>
<feature type="active site" description="Charge relay system" evidence="5">
    <location>
        <position position="129"/>
    </location>
</feature>
<reference evidence="8 9" key="3">
    <citation type="journal article" date="2008" name="FEMS Microbiol. Ecol.">
        <title>Identification and characterization of genes underlying chitinolysis in Collimonas fungivorans Ter331.</title>
        <authorList>
            <person name="Fritsche K."/>
            <person name="de Boer W."/>
            <person name="Gerards S."/>
            <person name="van den Berg M."/>
            <person name="van Veen J.A."/>
            <person name="Leveau J.H."/>
        </authorList>
    </citation>
    <scope>NUCLEOTIDE SEQUENCE [LARGE SCALE GENOMIC DNA]</scope>
    <source>
        <strain evidence="8 9">Ter331</strain>
    </source>
</reference>
<dbReference type="PROSITE" id="PS51208">
    <property type="entry name" value="AUTOTRANSPORTER"/>
    <property type="match status" value="1"/>
</dbReference>
<evidence type="ECO:0000256" key="3">
    <source>
        <dbReference type="ARBA" id="ARBA00022801"/>
    </source>
</evidence>
<dbReference type="Pfam" id="PF12951">
    <property type="entry name" value="PATR"/>
    <property type="match status" value="1"/>
</dbReference>
<comment type="similarity">
    <text evidence="5">Belongs to the peptidase S8 family.</text>
</comment>
<evidence type="ECO:0000313" key="8">
    <source>
        <dbReference type="EMBL" id="AEK61192.1"/>
    </source>
</evidence>
<evidence type="ECO:0000256" key="1">
    <source>
        <dbReference type="ARBA" id="ARBA00022670"/>
    </source>
</evidence>
<dbReference type="InterPro" id="IPR023828">
    <property type="entry name" value="Peptidase_S8_Ser-AS"/>
</dbReference>
<dbReference type="NCBIfam" id="TIGR01414">
    <property type="entry name" value="autotrans_barl"/>
    <property type="match status" value="1"/>
</dbReference>
<dbReference type="Gene3D" id="3.40.50.200">
    <property type="entry name" value="Peptidase S8/S53 domain"/>
    <property type="match status" value="1"/>
</dbReference>
<evidence type="ECO:0000256" key="2">
    <source>
        <dbReference type="ARBA" id="ARBA00022729"/>
    </source>
</evidence>
<reference evidence="8 9" key="1">
    <citation type="journal article" date="2004" name="Environ. Microbiol.">
        <title>Phylogeny-function analysis of (meta)genomic libraries: screening for expression of ribosomal RNA genes by large-insert library fluorescent in situ hybridization (LIL-FISH).</title>
        <authorList>
            <person name="Leveau J.H."/>
            <person name="Gerards S."/>
            <person name="de Boer W."/>
            <person name="van Veen J.A."/>
        </authorList>
    </citation>
    <scope>NUCLEOTIDE SEQUENCE [LARGE SCALE GENOMIC DNA]</scope>
    <source>
        <strain evidence="8 9">Ter331</strain>
    </source>
</reference>